<dbReference type="AlphaFoldDB" id="A0A816V477"/>
<evidence type="ECO:0008006" key="4">
    <source>
        <dbReference type="Google" id="ProtNLM"/>
    </source>
</evidence>
<protein>
    <recommendedName>
        <fullName evidence="4">NAD(P)(+)--arginine ADP-ribosyltransferase</fullName>
    </recommendedName>
</protein>
<dbReference type="EMBL" id="CAJNRG010009618">
    <property type="protein sequence ID" value="CAF2115493.1"/>
    <property type="molecule type" value="Genomic_DNA"/>
</dbReference>
<keyword evidence="1" id="KW-0802">TPR repeat</keyword>
<dbReference type="PROSITE" id="PS50005">
    <property type="entry name" value="TPR"/>
    <property type="match status" value="1"/>
</dbReference>
<comment type="caution">
    <text evidence="2">The sequence shown here is derived from an EMBL/GenBank/DDBJ whole genome shotgun (WGS) entry which is preliminary data.</text>
</comment>
<dbReference type="Gene3D" id="3.90.176.10">
    <property type="entry name" value="Toxin ADP-ribosyltransferase, Chain A, domain 1"/>
    <property type="match status" value="1"/>
</dbReference>
<dbReference type="InterPro" id="IPR011990">
    <property type="entry name" value="TPR-like_helical_dom_sf"/>
</dbReference>
<dbReference type="SUPFAM" id="SSF48452">
    <property type="entry name" value="TPR-like"/>
    <property type="match status" value="1"/>
</dbReference>
<dbReference type="GO" id="GO:0005576">
    <property type="term" value="C:extracellular region"/>
    <property type="evidence" value="ECO:0007669"/>
    <property type="project" value="InterPro"/>
</dbReference>
<proteinExistence type="predicted"/>
<evidence type="ECO:0000313" key="2">
    <source>
        <dbReference type="EMBL" id="CAF2115493.1"/>
    </source>
</evidence>
<dbReference type="InterPro" id="IPR019734">
    <property type="entry name" value="TPR_rpt"/>
</dbReference>
<gene>
    <name evidence="2" type="ORF">XDN619_LOCUS21589</name>
</gene>
<feature type="repeat" description="TPR" evidence="1">
    <location>
        <begin position="400"/>
        <end position="433"/>
    </location>
</feature>
<dbReference type="Gene3D" id="1.25.40.10">
    <property type="entry name" value="Tetratricopeptide repeat domain"/>
    <property type="match status" value="1"/>
</dbReference>
<organism evidence="2 3">
    <name type="scientific">Rotaria magnacalcarata</name>
    <dbReference type="NCBI Taxonomy" id="392030"/>
    <lineage>
        <taxon>Eukaryota</taxon>
        <taxon>Metazoa</taxon>
        <taxon>Spiralia</taxon>
        <taxon>Gnathifera</taxon>
        <taxon>Rotifera</taxon>
        <taxon>Eurotatoria</taxon>
        <taxon>Bdelloidea</taxon>
        <taxon>Philodinida</taxon>
        <taxon>Philodinidae</taxon>
        <taxon>Rotaria</taxon>
    </lineage>
</organism>
<dbReference type="PROSITE" id="PS51996">
    <property type="entry name" value="TR_MART"/>
    <property type="match status" value="1"/>
</dbReference>
<dbReference type="Proteomes" id="UP000663887">
    <property type="component" value="Unassembled WGS sequence"/>
</dbReference>
<name>A0A816V477_9BILA</name>
<evidence type="ECO:0000256" key="1">
    <source>
        <dbReference type="PROSITE-ProRule" id="PRU00339"/>
    </source>
</evidence>
<accession>A0A816V477</accession>
<sequence length="491" mass="56465">MFQSDPPSAEVLQSPIDYVTEDFTVVWLDSNVNEKTNSIVTLQRAFKHVKTFDELTPCLNFQQNADNQKVFLILSHDFADIFVPLVHDIVKVLSIYILSDSKVNSEQLLKEWKKVKGIFDNMEFICTQVMRSIEQCENNFTPMSIISPSSIIDLNGLDPSFMYTKLLKEIFLEMGHDEKAKIEFIKFCHALNSAAQSSPLADFIRDFEDHSPIWWYTKEPFIYVTLNRALRTQNVEILLKMGFFIEKLHKEIQQIHSKTMPTKRKTIYRGQAISISDLEKLKKSEGGLLSFNNFLSTSTSYRVASLFAASVRSDLDGIGIIFEIEIIPNNISIPFASLDNISIHSDHENEILFSMHTVFRIGELELIEDRLWFVNLTSTNDDDEQLHRLTEYIRTETKELTAKHRLGVMMIKMGEFDNAQLLFQTLLETESNDDWADQAHLHQQLGSVLQSKGDGLQALSNYYKTLQLIQINNISDYPLVATTYNHIGETH</sequence>
<evidence type="ECO:0000313" key="3">
    <source>
        <dbReference type="Proteomes" id="UP000663887"/>
    </source>
</evidence>
<dbReference type="SUPFAM" id="SSF56399">
    <property type="entry name" value="ADP-ribosylation"/>
    <property type="match status" value="1"/>
</dbReference>
<reference evidence="2" key="1">
    <citation type="submission" date="2021-02" db="EMBL/GenBank/DDBJ databases">
        <authorList>
            <person name="Nowell W R."/>
        </authorList>
    </citation>
    <scope>NUCLEOTIDE SEQUENCE</scope>
</reference>